<dbReference type="GO" id="GO:0005694">
    <property type="term" value="C:chromosome"/>
    <property type="evidence" value="ECO:0007669"/>
    <property type="project" value="TreeGrafter"/>
</dbReference>
<dbReference type="Proteomes" id="UP000276984">
    <property type="component" value="Chromosome"/>
</dbReference>
<dbReference type="OrthoDB" id="9813122at2"/>
<dbReference type="SUPFAM" id="SSF109709">
    <property type="entry name" value="KorB DNA-binding domain-like"/>
    <property type="match status" value="1"/>
</dbReference>
<dbReference type="Gene3D" id="3.90.1530.30">
    <property type="match status" value="1"/>
</dbReference>
<evidence type="ECO:0000313" key="4">
    <source>
        <dbReference type="Proteomes" id="UP000276984"/>
    </source>
</evidence>
<reference evidence="3 4" key="1">
    <citation type="submission" date="2018-10" db="EMBL/GenBank/DDBJ databases">
        <title>Complete genome sequence of Brevundimonas naejangsanensis BRV3.</title>
        <authorList>
            <person name="Berrios L."/>
            <person name="Ely B."/>
        </authorList>
    </citation>
    <scope>NUCLEOTIDE SEQUENCE [LARGE SCALE GENOMIC DNA]</scope>
    <source>
        <strain evidence="3 4">BRV3</strain>
    </source>
</reference>
<dbReference type="SUPFAM" id="SSF110849">
    <property type="entry name" value="ParB/Sulfiredoxin"/>
    <property type="match status" value="1"/>
</dbReference>
<dbReference type="InterPro" id="IPR041468">
    <property type="entry name" value="HTH_ParB/Spo0J"/>
</dbReference>
<dbReference type="Pfam" id="PF02195">
    <property type="entry name" value="ParB_N"/>
    <property type="match status" value="1"/>
</dbReference>
<dbReference type="GO" id="GO:0007059">
    <property type="term" value="P:chromosome segregation"/>
    <property type="evidence" value="ECO:0007669"/>
    <property type="project" value="TreeGrafter"/>
</dbReference>
<dbReference type="InterPro" id="IPR003115">
    <property type="entry name" value="ParB_N"/>
</dbReference>
<dbReference type="AlphaFoldDB" id="A0A494RJK6"/>
<feature type="compositionally biased region" description="Acidic residues" evidence="1">
    <location>
        <begin position="410"/>
        <end position="420"/>
    </location>
</feature>
<dbReference type="SMART" id="SM00470">
    <property type="entry name" value="ParB"/>
    <property type="match status" value="1"/>
</dbReference>
<feature type="region of interest" description="Disordered" evidence="1">
    <location>
        <begin position="1"/>
        <end position="22"/>
    </location>
</feature>
<feature type="region of interest" description="Disordered" evidence="1">
    <location>
        <begin position="661"/>
        <end position="709"/>
    </location>
</feature>
<accession>A0A494RJK6</accession>
<dbReference type="PANTHER" id="PTHR33375:SF7">
    <property type="entry name" value="CHROMOSOME 2-PARTITIONING PROTEIN PARB-RELATED"/>
    <property type="match status" value="1"/>
</dbReference>
<dbReference type="Pfam" id="PF17762">
    <property type="entry name" value="HTH_ParB"/>
    <property type="match status" value="1"/>
</dbReference>
<evidence type="ECO:0000259" key="2">
    <source>
        <dbReference type="SMART" id="SM00470"/>
    </source>
</evidence>
<dbReference type="RefSeq" id="WP_121482743.1">
    <property type="nucleotide sequence ID" value="NZ_CP032707.1"/>
</dbReference>
<proteinExistence type="predicted"/>
<dbReference type="InterPro" id="IPR050336">
    <property type="entry name" value="Chromosome_partition/occlusion"/>
</dbReference>
<dbReference type="InterPro" id="IPR036086">
    <property type="entry name" value="ParB/Sulfiredoxin_sf"/>
</dbReference>
<evidence type="ECO:0000313" key="3">
    <source>
        <dbReference type="EMBL" id="AYG95609.1"/>
    </source>
</evidence>
<keyword evidence="4" id="KW-1185">Reference proteome</keyword>
<gene>
    <name evidence="3" type="ORF">D8I30_10770</name>
</gene>
<name>A0A494RJK6_9CAUL</name>
<evidence type="ECO:0000256" key="1">
    <source>
        <dbReference type="SAM" id="MobiDB-lite"/>
    </source>
</evidence>
<feature type="domain" description="ParB-like N-terminal" evidence="2">
    <location>
        <begin position="27"/>
        <end position="129"/>
    </location>
</feature>
<dbReference type="EMBL" id="CP032707">
    <property type="protein sequence ID" value="AYG95609.1"/>
    <property type="molecule type" value="Genomic_DNA"/>
</dbReference>
<sequence>MTAHDIQTAPTPQEKEAGPEPAHGAEIVVSLNRLKASPRNARKVRHPEAAIEALAASIRAKGVLQAPVVEIERDREGVATGSYLVTIGEGRRQALRLLVKRKAIKRTHPVRVVVDTLNDAHEISLDENITREAMHPADQFEAFRRLAEEKGYGPEEIAARFGVSAQVVRQRLRLAAAAPELMSAYRDGTITLDLLTAFCVSEDQDRQRQVLAQMGPYPSVFAIRRAMTEARVRADERRAVFVGLEAYQAAGGEVVRDLFTEDGGGWLQDPVLLDRLVMDKLEALAGEVRQREGWKWTEACAEFAEVSALGRVYPVPVERSEADAAEIAALSAEYDRLISETDAEEAFPPEVDARLEAIDRALQAHGPDYDYTPEARARAGVMVMLGHDGLARFERGLVRAEDAAQTPPPWEDDGTTDGDDPGYARVGDAASDETGGEGDAARTGDAPAPLSDRLLVDLTARKTMGLRDAVQADVGAALATVVHAMALQVFYPGYGDFSPLQLRLSVSELERLAPGVADSPAGRRVADRLEAWGVRLPERAEDLWAVVSELRRSDLLDLLACCAGVGLHAVREPHDRRPAARAQAETLATAVGLDMTGTWTATAASYFSRVPKARILEAVSEAVGPQEAGRIAGLRKGDMGEAAERLLEGSGWLPTVLRVAPPEGGAGEEEGGATAQAVMGPDDAPAGSRVQGGHEAPAVVEEGQALAAE</sequence>
<dbReference type="CDD" id="cd16406">
    <property type="entry name" value="ParB_N_like"/>
    <property type="match status" value="1"/>
</dbReference>
<dbReference type="Gene3D" id="1.10.10.2830">
    <property type="match status" value="1"/>
</dbReference>
<feature type="region of interest" description="Disordered" evidence="1">
    <location>
        <begin position="400"/>
        <end position="448"/>
    </location>
</feature>
<protein>
    <submittedName>
        <fullName evidence="3">Chromosome partitioning protein ParB</fullName>
    </submittedName>
</protein>
<organism evidence="3 4">
    <name type="scientific">Brevundimonas naejangsanensis</name>
    <dbReference type="NCBI Taxonomy" id="588932"/>
    <lineage>
        <taxon>Bacteria</taxon>
        <taxon>Pseudomonadati</taxon>
        <taxon>Pseudomonadota</taxon>
        <taxon>Alphaproteobacteria</taxon>
        <taxon>Caulobacterales</taxon>
        <taxon>Caulobacteraceae</taxon>
        <taxon>Brevundimonas</taxon>
    </lineage>
</organism>
<dbReference type="PANTHER" id="PTHR33375">
    <property type="entry name" value="CHROMOSOME-PARTITIONING PROTEIN PARB-RELATED"/>
    <property type="match status" value="1"/>
</dbReference>